<evidence type="ECO:0000256" key="1">
    <source>
        <dbReference type="SAM" id="Phobius"/>
    </source>
</evidence>
<keyword evidence="3" id="KW-1185">Reference proteome</keyword>
<evidence type="ECO:0000313" key="2">
    <source>
        <dbReference type="EMBL" id="MBO1512626.1"/>
    </source>
</evidence>
<feature type="transmembrane region" description="Helical" evidence="1">
    <location>
        <begin position="100"/>
        <end position="124"/>
    </location>
</feature>
<feature type="transmembrane region" description="Helical" evidence="1">
    <location>
        <begin position="194"/>
        <end position="211"/>
    </location>
</feature>
<feature type="transmembrane region" description="Helical" evidence="1">
    <location>
        <begin position="6"/>
        <end position="24"/>
    </location>
</feature>
<feature type="transmembrane region" description="Helical" evidence="1">
    <location>
        <begin position="31"/>
        <end position="50"/>
    </location>
</feature>
<evidence type="ECO:0000313" key="3">
    <source>
        <dbReference type="Proteomes" id="UP000663981"/>
    </source>
</evidence>
<feature type="transmembrane region" description="Helical" evidence="1">
    <location>
        <begin position="170"/>
        <end position="188"/>
    </location>
</feature>
<dbReference type="EMBL" id="JAGDEL010000009">
    <property type="protein sequence ID" value="MBO1512626.1"/>
    <property type="molecule type" value="Genomic_DNA"/>
</dbReference>
<organism evidence="2 3">
    <name type="scientific">Metabacillus bambusae</name>
    <dbReference type="NCBI Taxonomy" id="2795218"/>
    <lineage>
        <taxon>Bacteria</taxon>
        <taxon>Bacillati</taxon>
        <taxon>Bacillota</taxon>
        <taxon>Bacilli</taxon>
        <taxon>Bacillales</taxon>
        <taxon>Bacillaceae</taxon>
        <taxon>Metabacillus</taxon>
    </lineage>
</organism>
<proteinExistence type="predicted"/>
<keyword evidence="1" id="KW-0812">Transmembrane</keyword>
<reference evidence="2 3" key="1">
    <citation type="submission" date="2021-03" db="EMBL/GenBank/DDBJ databases">
        <title>Whole genome sequence of Metabacillus bambusae BG109.</title>
        <authorList>
            <person name="Jeong J.W."/>
        </authorList>
    </citation>
    <scope>NUCLEOTIDE SEQUENCE [LARGE SCALE GENOMIC DNA]</scope>
    <source>
        <strain evidence="2 3">BG109</strain>
    </source>
</reference>
<dbReference type="Proteomes" id="UP000663981">
    <property type="component" value="Unassembled WGS sequence"/>
</dbReference>
<gene>
    <name evidence="2" type="ORF">I7822_13200</name>
</gene>
<accession>A0ABS3N2V5</accession>
<comment type="caution">
    <text evidence="2">The sequence shown here is derived from an EMBL/GenBank/DDBJ whole genome shotgun (WGS) entry which is preliminary data.</text>
</comment>
<protein>
    <recommendedName>
        <fullName evidence="4">Phospholipid phosphatase</fullName>
    </recommendedName>
</protein>
<evidence type="ECO:0008006" key="4">
    <source>
        <dbReference type="Google" id="ProtNLM"/>
    </source>
</evidence>
<sequence length="216" mass="24907">MDTVIYLLLTIAYIVLFILGILLAKYHSWINIGNVLLIVILALFYDNGILAFGKYWGEGDLLRALNQTRYWLHALFTPLLVLFAWHTLVNANLQWAKKRIVQWLVIILTLCLIIIELVTVVWGISLEPIWKYGVLSYKNVGNGSPFMIIGVSIMLLITSIIIWWKQKWPWYFVGTLFLGITPMIHLFLKTDALHNISEFLLMLALLATNAFQGRKM</sequence>
<dbReference type="RefSeq" id="WP_207978838.1">
    <property type="nucleotide sequence ID" value="NZ_JAGDEL010000009.1"/>
</dbReference>
<feature type="transmembrane region" description="Helical" evidence="1">
    <location>
        <begin position="144"/>
        <end position="163"/>
    </location>
</feature>
<name>A0ABS3N2V5_9BACI</name>
<feature type="transmembrane region" description="Helical" evidence="1">
    <location>
        <begin position="70"/>
        <end position="88"/>
    </location>
</feature>
<keyword evidence="1" id="KW-1133">Transmembrane helix</keyword>
<keyword evidence="1" id="KW-0472">Membrane</keyword>